<dbReference type="PANTHER" id="PTHR42724">
    <property type="entry name" value="TETRAACYLDISACCHARIDE 4'-KINASE"/>
    <property type="match status" value="1"/>
</dbReference>
<evidence type="ECO:0000256" key="5">
    <source>
        <dbReference type="ARBA" id="ARBA00022516"/>
    </source>
</evidence>
<dbReference type="GO" id="GO:0009245">
    <property type="term" value="P:lipid A biosynthetic process"/>
    <property type="evidence" value="ECO:0007669"/>
    <property type="project" value="UniProtKB-UniRule"/>
</dbReference>
<evidence type="ECO:0000256" key="8">
    <source>
        <dbReference type="ARBA" id="ARBA00022741"/>
    </source>
</evidence>
<dbReference type="HAMAP" id="MF_00409">
    <property type="entry name" value="LpxK"/>
    <property type="match status" value="1"/>
</dbReference>
<evidence type="ECO:0000313" key="17">
    <source>
        <dbReference type="Proteomes" id="UP000215441"/>
    </source>
</evidence>
<comment type="similarity">
    <text evidence="13">Belongs to the LpxK family.</text>
</comment>
<proteinExistence type="inferred from homology"/>
<dbReference type="Proteomes" id="UP000215441">
    <property type="component" value="Unassembled WGS sequence"/>
</dbReference>
<evidence type="ECO:0000313" key="16">
    <source>
        <dbReference type="EMBL" id="OYD48887.1"/>
    </source>
</evidence>
<protein>
    <recommendedName>
        <fullName evidence="4 13">Tetraacyldisaccharide 4'-kinase</fullName>
        <ecNumber evidence="3 13">2.7.1.130</ecNumber>
    </recommendedName>
    <alternativeName>
        <fullName evidence="12 13">Lipid A 4'-kinase</fullName>
    </alternativeName>
</protein>
<evidence type="ECO:0000256" key="12">
    <source>
        <dbReference type="ARBA" id="ARBA00029757"/>
    </source>
</evidence>
<dbReference type="InterPro" id="IPR027417">
    <property type="entry name" value="P-loop_NTPase"/>
</dbReference>
<keyword evidence="8 13" id="KW-0547">Nucleotide-binding</keyword>
<evidence type="ECO:0000256" key="13">
    <source>
        <dbReference type="HAMAP-Rule" id="MF_00409"/>
    </source>
</evidence>
<feature type="binding site" evidence="13">
    <location>
        <begin position="83"/>
        <end position="90"/>
    </location>
    <ligand>
        <name>ATP</name>
        <dbReference type="ChEBI" id="CHEBI:30616"/>
    </ligand>
</feature>
<evidence type="ECO:0000256" key="14">
    <source>
        <dbReference type="SAM" id="MobiDB-lite"/>
    </source>
</evidence>
<name>A0A235EK12_9BURK</name>
<evidence type="ECO:0000256" key="11">
    <source>
        <dbReference type="ARBA" id="ARBA00023098"/>
    </source>
</evidence>
<evidence type="ECO:0000256" key="6">
    <source>
        <dbReference type="ARBA" id="ARBA00022556"/>
    </source>
</evidence>
<dbReference type="Pfam" id="PF02606">
    <property type="entry name" value="LpxK"/>
    <property type="match status" value="1"/>
</dbReference>
<dbReference type="EC" id="2.7.1.130" evidence="3 13"/>
<feature type="region of interest" description="Disordered" evidence="14">
    <location>
        <begin position="1"/>
        <end position="26"/>
    </location>
</feature>
<evidence type="ECO:0000256" key="10">
    <source>
        <dbReference type="ARBA" id="ARBA00022840"/>
    </source>
</evidence>
<feature type="transmembrane region" description="Helical" evidence="15">
    <location>
        <begin position="39"/>
        <end position="61"/>
    </location>
</feature>
<dbReference type="GO" id="GO:0005886">
    <property type="term" value="C:plasma membrane"/>
    <property type="evidence" value="ECO:0007669"/>
    <property type="project" value="TreeGrafter"/>
</dbReference>
<evidence type="ECO:0000256" key="1">
    <source>
        <dbReference type="ARBA" id="ARBA00002274"/>
    </source>
</evidence>
<comment type="caution">
    <text evidence="16">The sequence shown here is derived from an EMBL/GenBank/DDBJ whole genome shotgun (WGS) entry which is preliminary data.</text>
</comment>
<evidence type="ECO:0000256" key="4">
    <source>
        <dbReference type="ARBA" id="ARBA00016436"/>
    </source>
</evidence>
<evidence type="ECO:0000256" key="2">
    <source>
        <dbReference type="ARBA" id="ARBA00004870"/>
    </source>
</evidence>
<keyword evidence="7 13" id="KW-0808">Transferase</keyword>
<keyword evidence="5 13" id="KW-0444">Lipid biosynthesis</keyword>
<dbReference type="PANTHER" id="PTHR42724:SF1">
    <property type="entry name" value="TETRAACYLDISACCHARIDE 4'-KINASE, MITOCHONDRIAL-RELATED"/>
    <property type="match status" value="1"/>
</dbReference>
<sequence>MGAAPGPQPPPATPHPARPPTGRATAEQGLQKIWQTRSLAAWALSPFALLYGALVAVRRLLYRAGLLRSEHPGRPVIVVGNVIAGGAGKTPVVIALVKHLQAQGLQVGVISRGYGRSTQDCRAVLPGSPASEVGDEPALIARSFAGDAAVPVFVAPRRITAARALLAAHPGTDVIVCDDGLQHLALKRDLEICIFNDQGVGNGWLLPAGPLREPWPRRVDFVLHAGTTPPVGTTAPAFGLQRRLAPWAVRSDGSQVPLAQLRGQPLHALAAVARPDDFFAMLRSEGLTLAHTEALSDHYDFNSWKHPPDARQTVICTEKDAVKLWALHPEALAVPLAVQIDPRFFAALDTKLSALLTKAAAHRPPLSSPLA</sequence>
<keyword evidence="6 13" id="KW-0441">Lipid A biosynthesis</keyword>
<accession>A0A235EK12</accession>
<keyword evidence="9 13" id="KW-0418">Kinase</keyword>
<dbReference type="InterPro" id="IPR003758">
    <property type="entry name" value="LpxK"/>
</dbReference>
<dbReference type="SUPFAM" id="SSF52540">
    <property type="entry name" value="P-loop containing nucleoside triphosphate hydrolases"/>
    <property type="match status" value="1"/>
</dbReference>
<keyword evidence="11 13" id="KW-0443">Lipid metabolism</keyword>
<comment type="pathway">
    <text evidence="2 13">Glycolipid biosynthesis; lipid IV(A) biosynthesis; lipid IV(A) from (3R)-3-hydroxytetradecanoyl-[acyl-carrier-protein] and UDP-N-acetyl-alpha-D-glucosamine: step 6/6.</text>
</comment>
<evidence type="ECO:0000256" key="3">
    <source>
        <dbReference type="ARBA" id="ARBA00012071"/>
    </source>
</evidence>
<comment type="catalytic activity">
    <reaction evidence="13">
        <text>a lipid A disaccharide + ATP = a lipid IVA + ADP + H(+)</text>
        <dbReference type="Rhea" id="RHEA:67840"/>
        <dbReference type="ChEBI" id="CHEBI:15378"/>
        <dbReference type="ChEBI" id="CHEBI:30616"/>
        <dbReference type="ChEBI" id="CHEBI:176343"/>
        <dbReference type="ChEBI" id="CHEBI:176425"/>
        <dbReference type="ChEBI" id="CHEBI:456216"/>
        <dbReference type="EC" id="2.7.1.130"/>
    </reaction>
</comment>
<keyword evidence="10 13" id="KW-0067">ATP-binding</keyword>
<dbReference type="GO" id="GO:0005524">
    <property type="term" value="F:ATP binding"/>
    <property type="evidence" value="ECO:0007669"/>
    <property type="project" value="UniProtKB-UniRule"/>
</dbReference>
<dbReference type="UniPathway" id="UPA00359">
    <property type="reaction ID" value="UER00482"/>
</dbReference>
<dbReference type="GO" id="GO:0009244">
    <property type="term" value="P:lipopolysaccharide core region biosynthetic process"/>
    <property type="evidence" value="ECO:0007669"/>
    <property type="project" value="TreeGrafter"/>
</dbReference>
<dbReference type="GO" id="GO:0009029">
    <property type="term" value="F:lipid-A 4'-kinase activity"/>
    <property type="evidence" value="ECO:0007669"/>
    <property type="project" value="UniProtKB-UniRule"/>
</dbReference>
<dbReference type="EMBL" id="NOIG01000011">
    <property type="protein sequence ID" value="OYD48887.1"/>
    <property type="molecule type" value="Genomic_DNA"/>
</dbReference>
<keyword evidence="15" id="KW-0812">Transmembrane</keyword>
<feature type="compositionally biased region" description="Pro residues" evidence="14">
    <location>
        <begin position="1"/>
        <end position="19"/>
    </location>
</feature>
<organism evidence="16 17">
    <name type="scientific">Acidovorax kalamii</name>
    <dbReference type="NCBI Taxonomy" id="2004485"/>
    <lineage>
        <taxon>Bacteria</taxon>
        <taxon>Pseudomonadati</taxon>
        <taxon>Pseudomonadota</taxon>
        <taxon>Betaproteobacteria</taxon>
        <taxon>Burkholderiales</taxon>
        <taxon>Comamonadaceae</taxon>
        <taxon>Acidovorax</taxon>
    </lineage>
</organism>
<evidence type="ECO:0000256" key="15">
    <source>
        <dbReference type="SAM" id="Phobius"/>
    </source>
</evidence>
<keyword evidence="15" id="KW-1133">Transmembrane helix</keyword>
<dbReference type="OrthoDB" id="9766423at2"/>
<evidence type="ECO:0000256" key="7">
    <source>
        <dbReference type="ARBA" id="ARBA00022679"/>
    </source>
</evidence>
<gene>
    <name evidence="13" type="primary">lpxK</name>
    <name evidence="16" type="ORF">CBY09_18945</name>
</gene>
<keyword evidence="15" id="KW-0472">Membrane</keyword>
<keyword evidence="17" id="KW-1185">Reference proteome</keyword>
<dbReference type="RefSeq" id="WP_094291107.1">
    <property type="nucleotide sequence ID" value="NZ_NOIG01000011.1"/>
</dbReference>
<evidence type="ECO:0000256" key="9">
    <source>
        <dbReference type="ARBA" id="ARBA00022777"/>
    </source>
</evidence>
<reference evidence="16 17" key="1">
    <citation type="submission" date="2017-07" db="EMBL/GenBank/DDBJ databases">
        <title>Acidovorax KNDSW TSA 6 genome sequence and assembly.</title>
        <authorList>
            <person name="Mayilraj S."/>
        </authorList>
    </citation>
    <scope>NUCLEOTIDE SEQUENCE [LARGE SCALE GENOMIC DNA]</scope>
    <source>
        <strain evidence="16 17">KNDSW-TSA6</strain>
    </source>
</reference>
<dbReference type="NCBIfam" id="TIGR00682">
    <property type="entry name" value="lpxK"/>
    <property type="match status" value="1"/>
</dbReference>
<comment type="function">
    <text evidence="1 13">Transfers the gamma-phosphate of ATP to the 4'-position of a tetraacyldisaccharide 1-phosphate intermediate (termed DS-1-P) to form tetraacyldisaccharide 1,4'-bis-phosphate (lipid IVA).</text>
</comment>
<dbReference type="AlphaFoldDB" id="A0A235EK12"/>